<feature type="transmembrane region" description="Helical" evidence="6">
    <location>
        <begin position="219"/>
        <end position="239"/>
    </location>
</feature>
<comment type="caution">
    <text evidence="7">The sequence shown here is derived from an EMBL/GenBank/DDBJ whole genome shotgun (WGS) entry which is preliminary data.</text>
</comment>
<keyword evidence="5 6" id="KW-0472">Membrane</keyword>
<evidence type="ECO:0000313" key="8">
    <source>
        <dbReference type="Proteomes" id="UP000006238"/>
    </source>
</evidence>
<dbReference type="eggNOG" id="COG2244">
    <property type="taxonomic scope" value="Bacteria"/>
</dbReference>
<sequence length="426" mass="46888">MSKKVLIKGTLILTTAGVLIKFLGFLFKIFLSRKIGSEAIGTYQQAIPVITLCHAVCISGTEVTISKLTAFYRSKDNTYAVKNAVSCTLLSVIAGTLCGITIYSSAGFLAGHFLNNSECEKLLKALAFSIPFTCIHSMFYSYNLGKEKTFFPAFSQLSEQAVRFLGVIVFSQKYTGAYTAALASITGELFSVFLCLLLVVGKKLKKNYFVPSKKIYMNIIKLSGPVIFNRVLVSLLQSIESALIPMMFVLYGMSAKEALSAYGLITGMALPVVLFPVTFVNSFSMMLLPAVSKKKNSLKAVLNYSIKSFIMSFILGVLCIIFFNSAGSYIACLLFKENKMRMIIKPLSYVCPFLFINVTFKAIMNAIDKSYKILVINLFSELIMLLFIVVLVPKSGPAAYIKGVIISQITSAILSVNTIRKYTKHS</sequence>
<organism evidence="7 8">
    <name type="scientific">Eshraghiella crossota DSM 2876</name>
    <dbReference type="NCBI Taxonomy" id="511680"/>
    <lineage>
        <taxon>Bacteria</taxon>
        <taxon>Bacillati</taxon>
        <taxon>Bacillota</taxon>
        <taxon>Clostridia</taxon>
        <taxon>Lachnospirales</taxon>
        <taxon>Lachnospiraceae</taxon>
        <taxon>Eshraghiella</taxon>
    </lineage>
</organism>
<feature type="transmembrane region" description="Helical" evidence="6">
    <location>
        <begin position="343"/>
        <end position="363"/>
    </location>
</feature>
<keyword evidence="3 6" id="KW-0812">Transmembrane</keyword>
<feature type="transmembrane region" description="Helical" evidence="6">
    <location>
        <begin position="122"/>
        <end position="142"/>
    </location>
</feature>
<dbReference type="AlphaFoldDB" id="D4S0A8"/>
<dbReference type="HOGENOM" id="CLU_022017_2_2_9"/>
<evidence type="ECO:0000256" key="5">
    <source>
        <dbReference type="ARBA" id="ARBA00023136"/>
    </source>
</evidence>
<dbReference type="PANTHER" id="PTHR30250:SF21">
    <property type="entry name" value="LIPID II FLIPPASE MURJ"/>
    <property type="match status" value="1"/>
</dbReference>
<gene>
    <name evidence="7" type="primary">spoVB</name>
    <name evidence="7" type="ORF">BUTYVIB_01525</name>
</gene>
<evidence type="ECO:0000256" key="2">
    <source>
        <dbReference type="ARBA" id="ARBA00022475"/>
    </source>
</evidence>
<dbReference type="PANTHER" id="PTHR30250">
    <property type="entry name" value="PST FAMILY PREDICTED COLANIC ACID TRANSPORTER"/>
    <property type="match status" value="1"/>
</dbReference>
<evidence type="ECO:0000313" key="7">
    <source>
        <dbReference type="EMBL" id="EFF68256.1"/>
    </source>
</evidence>
<protein>
    <submittedName>
        <fullName evidence="7">Stage V sporulation protein B</fullName>
    </submittedName>
</protein>
<evidence type="ECO:0000256" key="4">
    <source>
        <dbReference type="ARBA" id="ARBA00022989"/>
    </source>
</evidence>
<feature type="transmembrane region" description="Helical" evidence="6">
    <location>
        <begin position="89"/>
        <end position="110"/>
    </location>
</feature>
<dbReference type="RefSeq" id="WP_005603164.1">
    <property type="nucleotide sequence ID" value="NZ_GG663524.1"/>
</dbReference>
<feature type="transmembrane region" description="Helical" evidence="6">
    <location>
        <begin position="399"/>
        <end position="419"/>
    </location>
</feature>
<evidence type="ECO:0000256" key="6">
    <source>
        <dbReference type="SAM" id="Phobius"/>
    </source>
</evidence>
<proteinExistence type="predicted"/>
<keyword evidence="8" id="KW-1185">Reference proteome</keyword>
<dbReference type="EMBL" id="ABWN01000030">
    <property type="protein sequence ID" value="EFF68256.1"/>
    <property type="molecule type" value="Genomic_DNA"/>
</dbReference>
<comment type="subcellular location">
    <subcellularLocation>
        <location evidence="1">Cell membrane</location>
        <topology evidence="1">Multi-pass membrane protein</topology>
    </subcellularLocation>
</comment>
<dbReference type="InterPro" id="IPR002797">
    <property type="entry name" value="Polysacc_synth"/>
</dbReference>
<dbReference type="GeneID" id="98918249"/>
<dbReference type="Proteomes" id="UP000006238">
    <property type="component" value="Unassembled WGS sequence"/>
</dbReference>
<keyword evidence="4 6" id="KW-1133">Transmembrane helix</keyword>
<evidence type="ECO:0000256" key="1">
    <source>
        <dbReference type="ARBA" id="ARBA00004651"/>
    </source>
</evidence>
<reference evidence="7 8" key="1">
    <citation type="submission" date="2010-02" db="EMBL/GenBank/DDBJ databases">
        <authorList>
            <person name="Weinstock G."/>
            <person name="Sodergren E."/>
            <person name="Clifton S."/>
            <person name="Fulton L."/>
            <person name="Fulton B."/>
            <person name="Courtney L."/>
            <person name="Fronick C."/>
            <person name="Harrison M."/>
            <person name="Strong C."/>
            <person name="Farmer C."/>
            <person name="Delahaunty K."/>
            <person name="Markovic C."/>
            <person name="Hall O."/>
            <person name="Minx P."/>
            <person name="Tomlinson C."/>
            <person name="Mitreva M."/>
            <person name="Nelson J."/>
            <person name="Hou S."/>
            <person name="Wollam A."/>
            <person name="Pepin K.H."/>
            <person name="Johnson M."/>
            <person name="Bhonagiri V."/>
            <person name="Zhang X."/>
            <person name="Suruliraj S."/>
            <person name="Warren W."/>
            <person name="Chinwalla A."/>
            <person name="Mardis E.R."/>
            <person name="Wilson R.K."/>
        </authorList>
    </citation>
    <scope>NUCLEOTIDE SEQUENCE [LARGE SCALE GENOMIC DNA]</scope>
    <source>
        <strain evidence="7 8">DSM 2876</strain>
    </source>
</reference>
<feature type="transmembrane region" description="Helical" evidence="6">
    <location>
        <begin position="375"/>
        <end position="393"/>
    </location>
</feature>
<dbReference type="Pfam" id="PF01943">
    <property type="entry name" value="Polysacc_synt"/>
    <property type="match status" value="1"/>
</dbReference>
<feature type="transmembrane region" description="Helical" evidence="6">
    <location>
        <begin position="259"/>
        <end position="288"/>
    </location>
</feature>
<keyword evidence="2" id="KW-1003">Cell membrane</keyword>
<evidence type="ECO:0000256" key="3">
    <source>
        <dbReference type="ARBA" id="ARBA00022692"/>
    </source>
</evidence>
<dbReference type="GO" id="GO:0005886">
    <property type="term" value="C:plasma membrane"/>
    <property type="evidence" value="ECO:0007669"/>
    <property type="project" value="UniProtKB-SubCell"/>
</dbReference>
<feature type="transmembrane region" description="Helical" evidence="6">
    <location>
        <begin position="177"/>
        <end position="199"/>
    </location>
</feature>
<feature type="transmembrane region" description="Helical" evidence="6">
    <location>
        <begin position="12"/>
        <end position="31"/>
    </location>
</feature>
<feature type="transmembrane region" description="Helical" evidence="6">
    <location>
        <begin position="309"/>
        <end position="331"/>
    </location>
</feature>
<dbReference type="InterPro" id="IPR050833">
    <property type="entry name" value="Poly_Biosynth_Transport"/>
</dbReference>
<name>D4S0A8_9FIRM</name>
<accession>D4S0A8</accession>
<dbReference type="STRING" id="45851.BHV86_10135"/>